<dbReference type="Gene3D" id="3.20.20.80">
    <property type="entry name" value="Glycosidases"/>
    <property type="match status" value="1"/>
</dbReference>
<dbReference type="PANTHER" id="PTHR31451">
    <property type="match status" value="1"/>
</dbReference>
<feature type="domain" description="Glycoside hydrolase family 5" evidence="10">
    <location>
        <begin position="128"/>
        <end position="318"/>
    </location>
</feature>
<dbReference type="SUPFAM" id="SSF51445">
    <property type="entry name" value="(Trans)glycosidases"/>
    <property type="match status" value="1"/>
</dbReference>
<feature type="region of interest" description="Disordered" evidence="9">
    <location>
        <begin position="18"/>
        <end position="42"/>
    </location>
</feature>
<dbReference type="GO" id="GO:0005576">
    <property type="term" value="C:extracellular region"/>
    <property type="evidence" value="ECO:0007669"/>
    <property type="project" value="UniProtKB-SubCell"/>
</dbReference>
<comment type="similarity">
    <text evidence="3">Belongs to the glycosyl hydrolase 5 (cellulase A) family.</text>
</comment>
<keyword evidence="12" id="KW-1185">Reference proteome</keyword>
<evidence type="ECO:0000256" key="9">
    <source>
        <dbReference type="SAM" id="MobiDB-lite"/>
    </source>
</evidence>
<dbReference type="EMBL" id="MCGR01000051">
    <property type="protein sequence ID" value="ORY72563.1"/>
    <property type="molecule type" value="Genomic_DNA"/>
</dbReference>
<dbReference type="GO" id="GO:0016985">
    <property type="term" value="F:mannan endo-1,4-beta-mannosidase activity"/>
    <property type="evidence" value="ECO:0007669"/>
    <property type="project" value="UniProtKB-EC"/>
</dbReference>
<dbReference type="STRING" id="106004.A0A1Y2ELX3"/>
<dbReference type="EC" id="3.2.1.78" evidence="4"/>
<dbReference type="InterPro" id="IPR045053">
    <property type="entry name" value="MAN-like"/>
</dbReference>
<comment type="caution">
    <text evidence="11">The sequence shown here is derived from an EMBL/GenBank/DDBJ whole genome shotgun (WGS) entry which is preliminary data.</text>
</comment>
<dbReference type="Proteomes" id="UP000193467">
    <property type="component" value="Unassembled WGS sequence"/>
</dbReference>
<evidence type="ECO:0000313" key="11">
    <source>
        <dbReference type="EMBL" id="ORY72563.1"/>
    </source>
</evidence>
<organism evidence="11 12">
    <name type="scientific">Leucosporidium creatinivorum</name>
    <dbReference type="NCBI Taxonomy" id="106004"/>
    <lineage>
        <taxon>Eukaryota</taxon>
        <taxon>Fungi</taxon>
        <taxon>Dikarya</taxon>
        <taxon>Basidiomycota</taxon>
        <taxon>Pucciniomycotina</taxon>
        <taxon>Microbotryomycetes</taxon>
        <taxon>Leucosporidiales</taxon>
        <taxon>Leucosporidium</taxon>
    </lineage>
</organism>
<evidence type="ECO:0000256" key="2">
    <source>
        <dbReference type="ARBA" id="ARBA00004613"/>
    </source>
</evidence>
<dbReference type="Pfam" id="PF26410">
    <property type="entry name" value="GH5_mannosidase"/>
    <property type="match status" value="1"/>
</dbReference>
<evidence type="ECO:0000256" key="7">
    <source>
        <dbReference type="ARBA" id="ARBA00022801"/>
    </source>
</evidence>
<protein>
    <recommendedName>
        <fullName evidence="4">mannan endo-1,4-beta-mannosidase</fullName>
        <ecNumber evidence="4">3.2.1.78</ecNumber>
    </recommendedName>
</protein>
<evidence type="ECO:0000256" key="1">
    <source>
        <dbReference type="ARBA" id="ARBA00001678"/>
    </source>
</evidence>
<proteinExistence type="inferred from homology"/>
<feature type="compositionally biased region" description="Low complexity" evidence="9">
    <location>
        <begin position="23"/>
        <end position="42"/>
    </location>
</feature>
<dbReference type="InterPro" id="IPR017853">
    <property type="entry name" value="GH"/>
</dbReference>
<gene>
    <name evidence="11" type="ORF">BCR35DRAFT_354337</name>
</gene>
<dbReference type="OrthoDB" id="406631at2759"/>
<evidence type="ECO:0000313" key="12">
    <source>
        <dbReference type="Proteomes" id="UP000193467"/>
    </source>
</evidence>
<reference evidence="11 12" key="1">
    <citation type="submission" date="2016-07" db="EMBL/GenBank/DDBJ databases">
        <title>Pervasive Adenine N6-methylation of Active Genes in Fungi.</title>
        <authorList>
            <consortium name="DOE Joint Genome Institute"/>
            <person name="Mondo S.J."/>
            <person name="Dannebaum R.O."/>
            <person name="Kuo R.C."/>
            <person name="Labutti K."/>
            <person name="Haridas S."/>
            <person name="Kuo A."/>
            <person name="Salamov A."/>
            <person name="Ahrendt S.R."/>
            <person name="Lipzen A."/>
            <person name="Sullivan W."/>
            <person name="Andreopoulos W.B."/>
            <person name="Clum A."/>
            <person name="Lindquist E."/>
            <person name="Daum C."/>
            <person name="Ramamoorthy G.K."/>
            <person name="Gryganskyi A."/>
            <person name="Culley D."/>
            <person name="Magnuson J.K."/>
            <person name="James T.Y."/>
            <person name="O'Malley M.A."/>
            <person name="Stajich J.E."/>
            <person name="Spatafora J.W."/>
            <person name="Visel A."/>
            <person name="Grigoriev I.V."/>
        </authorList>
    </citation>
    <scope>NUCLEOTIDE SEQUENCE [LARGE SCALE GENOMIC DNA]</scope>
    <source>
        <strain evidence="11 12">62-1032</strain>
    </source>
</reference>
<comment type="subcellular location">
    <subcellularLocation>
        <location evidence="2">Secreted</location>
    </subcellularLocation>
</comment>
<keyword evidence="6" id="KW-0732">Signal</keyword>
<evidence type="ECO:0000256" key="3">
    <source>
        <dbReference type="ARBA" id="ARBA00005641"/>
    </source>
</evidence>
<dbReference type="InterPro" id="IPR001547">
    <property type="entry name" value="Glyco_hydro_5"/>
</dbReference>
<dbReference type="InParanoid" id="A0A1Y2ELX3"/>
<evidence type="ECO:0000256" key="8">
    <source>
        <dbReference type="ARBA" id="ARBA00023295"/>
    </source>
</evidence>
<keyword evidence="8" id="KW-0326">Glycosidase</keyword>
<evidence type="ECO:0000259" key="10">
    <source>
        <dbReference type="Pfam" id="PF26410"/>
    </source>
</evidence>
<evidence type="ECO:0000256" key="5">
    <source>
        <dbReference type="ARBA" id="ARBA00022525"/>
    </source>
</evidence>
<dbReference type="PANTHER" id="PTHR31451:SF39">
    <property type="entry name" value="MANNAN ENDO-1,4-BETA-MANNOSIDASE 1"/>
    <property type="match status" value="1"/>
</dbReference>
<keyword evidence="5" id="KW-0964">Secreted</keyword>
<sequence>MGLFSKLKTTAQNKVNDLQAGNSAPTPQQQQPLASSSSSNPSSPFIVARNGSLFLGNTPYRFAGLNAPELLDGDVNGPFEYANTFQSLSAPGAFSRAVTRTYTLRIKSKNVGRGHINGWNSGWGDWEWDEERLKEIDRVIAEAARYGVRLIIPIISNFDSEDTNWVGGWMDLIRLKKGFGSNEEATRSGIDWWTDNEMLEAFKLIIDKLVNRVNHLTGVRYADDATILAWETGNEMCVNGMRPAPASWTLTVAAHLKSRAPNHLVMDGSFARTEHIGSCWPVEVLQSPLVDIISYHYYGSGDIKRVKKDCELAKKYGKVFIAGEFGFFSHANEYASFLSALDSAGGAGALVWSLRPASARGGYKTHGEGDGQWSYHLPGWEQPLHGEFDPRSSSIVAAIRSASFKMNREKTGQELGRRQVWDCTKEGELAVDVSMELGVAPREVLGLRLRGIGVEGAFGPESEELAL</sequence>
<evidence type="ECO:0000256" key="4">
    <source>
        <dbReference type="ARBA" id="ARBA00012706"/>
    </source>
</evidence>
<dbReference type="AlphaFoldDB" id="A0A1Y2ELX3"/>
<name>A0A1Y2ELX3_9BASI</name>
<keyword evidence="7 11" id="KW-0378">Hydrolase</keyword>
<accession>A0A1Y2ELX3</accession>
<evidence type="ECO:0000256" key="6">
    <source>
        <dbReference type="ARBA" id="ARBA00022729"/>
    </source>
</evidence>
<comment type="catalytic activity">
    <reaction evidence="1">
        <text>Random hydrolysis of (1-&gt;4)-beta-D-mannosidic linkages in mannans, galactomannans and glucomannans.</text>
        <dbReference type="EC" id="3.2.1.78"/>
    </reaction>
</comment>